<comment type="caution">
    <text evidence="1">The sequence shown here is derived from an EMBL/GenBank/DDBJ whole genome shotgun (WGS) entry which is preliminary data.</text>
</comment>
<dbReference type="SUPFAM" id="SSF100985">
    <property type="entry name" value="Sporulation inhibitor Sda"/>
    <property type="match status" value="1"/>
</dbReference>
<dbReference type="EMBL" id="JFHU01000076">
    <property type="protein sequence ID" value="EXX90076.1"/>
    <property type="molecule type" value="Genomic_DNA"/>
</dbReference>
<gene>
    <name evidence="1" type="ORF">BG53_14225</name>
</gene>
<evidence type="ECO:0000313" key="1">
    <source>
        <dbReference type="EMBL" id="EXX90076.1"/>
    </source>
</evidence>
<reference evidence="1 2" key="1">
    <citation type="submission" date="2014-02" db="EMBL/GenBank/DDBJ databases">
        <title>Genome sequence of Paenibacillus darwinianus reveals adaptive mechanisms for survival in Antarctic soils.</title>
        <authorList>
            <person name="Dsouza M."/>
            <person name="Taylor M.W."/>
            <person name="Turner S.J."/>
            <person name="Aislabie J."/>
        </authorList>
    </citation>
    <scope>NUCLEOTIDE SEQUENCE [LARGE SCALE GENOMIC DNA]</scope>
    <source>
        <strain evidence="1 2">CE1</strain>
    </source>
</reference>
<name>A0A9W5S1U0_9BACL</name>
<sequence>MEILSDDMLLESYYTAVQLKLDPAFIRLLATEMQRRNLKPDLRLGA</sequence>
<proteinExistence type="predicted"/>
<protein>
    <submittedName>
        <fullName evidence="1">Sporulation protein</fullName>
    </submittedName>
</protein>
<dbReference type="InterPro" id="IPR015064">
    <property type="entry name" value="Sda"/>
</dbReference>
<evidence type="ECO:0000313" key="2">
    <source>
        <dbReference type="Proteomes" id="UP000053750"/>
    </source>
</evidence>
<dbReference type="Gene3D" id="1.10.287.1100">
    <property type="entry name" value="Sporulation inhibitor A"/>
    <property type="match status" value="1"/>
</dbReference>
<organism evidence="1 2">
    <name type="scientific">Paenibacillus darwinianus</name>
    <dbReference type="NCBI Taxonomy" id="1380763"/>
    <lineage>
        <taxon>Bacteria</taxon>
        <taxon>Bacillati</taxon>
        <taxon>Bacillota</taxon>
        <taxon>Bacilli</taxon>
        <taxon>Bacillales</taxon>
        <taxon>Paenibacillaceae</taxon>
        <taxon>Paenibacillus</taxon>
    </lineage>
</organism>
<dbReference type="AlphaFoldDB" id="A0A9W5S1U0"/>
<dbReference type="InterPro" id="IPR036916">
    <property type="entry name" value="Sda_sf"/>
</dbReference>
<dbReference type="Proteomes" id="UP000053750">
    <property type="component" value="Unassembled WGS sequence"/>
</dbReference>
<dbReference type="Pfam" id="PF08970">
    <property type="entry name" value="Sda"/>
    <property type="match status" value="1"/>
</dbReference>
<keyword evidence="2" id="KW-1185">Reference proteome</keyword>
<accession>A0A9W5S1U0</accession>
<dbReference type="OrthoDB" id="2933732at2"/>